<dbReference type="Proteomes" id="UP000036325">
    <property type="component" value="Unassembled WGS sequence"/>
</dbReference>
<comment type="caution">
    <text evidence="1">The sequence shown here is derived from an EMBL/GenBank/DDBJ whole genome shotgun (WGS) entry which is preliminary data.</text>
</comment>
<name>A0A0J6I653_9PSED</name>
<dbReference type="InterPro" id="IPR008767">
    <property type="entry name" value="Phage_SPP1_head-tail_adaptor"/>
</dbReference>
<dbReference type="Pfam" id="PF05521">
    <property type="entry name" value="Phage_HCP"/>
    <property type="match status" value="1"/>
</dbReference>
<dbReference type="OrthoDB" id="8640229at2"/>
<protein>
    <recommendedName>
        <fullName evidence="3">Head-tail adaptor protein</fullName>
    </recommendedName>
</protein>
<dbReference type="AlphaFoldDB" id="A0A0J6I653"/>
<gene>
    <name evidence="1" type="ORF">TU86_21855</name>
</gene>
<dbReference type="NCBIfam" id="TIGR01563">
    <property type="entry name" value="gp16_SPP1"/>
    <property type="match status" value="1"/>
</dbReference>
<sequence>MRAGDLRHRCTLLSYAEIKDELGQPSKEWIDLGKLWAEINIPSGRMYMAASQMQAQVSAEINIRYRKDVRAGQRLRHHATLYEIIAPLPSNQRDMLKLMCKTVTLNE</sequence>
<dbReference type="STRING" id="1608994.TU86_21855"/>
<reference evidence="1 2" key="1">
    <citation type="submission" date="2015-02" db="EMBL/GenBank/DDBJ databases">
        <title>Pseudomonas helleri sp. nov. and Pseudomonas weihenstephanensis sp. nov., isolated from raw cows milk.</title>
        <authorList>
            <person name="von Neubeck M."/>
            <person name="Huptas C."/>
            <person name="Wenning M."/>
            <person name="Scherer S."/>
        </authorList>
    </citation>
    <scope>NUCLEOTIDE SEQUENCE [LARGE SCALE GENOMIC DNA]</scope>
    <source>
        <strain evidence="1 2">DSM 29166</strain>
    </source>
</reference>
<dbReference type="EMBL" id="JYLF01000015">
    <property type="protein sequence ID" value="KMN10170.1"/>
    <property type="molecule type" value="Genomic_DNA"/>
</dbReference>
<dbReference type="InterPro" id="IPR038666">
    <property type="entry name" value="SSP1_head-tail_sf"/>
</dbReference>
<accession>A0A0J6I653</accession>
<organism evidence="1 2">
    <name type="scientific">Pseudomonas weihenstephanensis</name>
    <dbReference type="NCBI Taxonomy" id="1608994"/>
    <lineage>
        <taxon>Bacteria</taxon>
        <taxon>Pseudomonadati</taxon>
        <taxon>Pseudomonadota</taxon>
        <taxon>Gammaproteobacteria</taxon>
        <taxon>Pseudomonadales</taxon>
        <taxon>Pseudomonadaceae</taxon>
        <taxon>Pseudomonas</taxon>
    </lineage>
</organism>
<evidence type="ECO:0008006" key="3">
    <source>
        <dbReference type="Google" id="ProtNLM"/>
    </source>
</evidence>
<dbReference type="RefSeq" id="WP_048366413.1">
    <property type="nucleotide sequence ID" value="NZ_JYLF01000015.1"/>
</dbReference>
<proteinExistence type="predicted"/>
<evidence type="ECO:0000313" key="1">
    <source>
        <dbReference type="EMBL" id="KMN10170.1"/>
    </source>
</evidence>
<dbReference type="PATRIC" id="fig|1608994.3.peg.544"/>
<dbReference type="Gene3D" id="2.40.10.270">
    <property type="entry name" value="Bacteriophage SPP1 head-tail adaptor protein"/>
    <property type="match status" value="1"/>
</dbReference>
<evidence type="ECO:0000313" key="2">
    <source>
        <dbReference type="Proteomes" id="UP000036325"/>
    </source>
</evidence>